<dbReference type="STRING" id="1121439.dsat_2207"/>
<dbReference type="AlphaFoldDB" id="S7TFI1"/>
<dbReference type="GO" id="GO:0008773">
    <property type="term" value="F:[protein-PII] uridylyltransferase activity"/>
    <property type="evidence" value="ECO:0007669"/>
    <property type="project" value="InterPro"/>
</dbReference>
<dbReference type="Gene3D" id="2.60.120.10">
    <property type="entry name" value="Jelly Rolls"/>
    <property type="match status" value="1"/>
</dbReference>
<dbReference type="InterPro" id="IPR046342">
    <property type="entry name" value="CBS_dom_sf"/>
</dbReference>
<dbReference type="Proteomes" id="UP000014975">
    <property type="component" value="Unassembled WGS sequence"/>
</dbReference>
<keyword evidence="5" id="KW-0808">Transferase</keyword>
<evidence type="ECO:0000256" key="1">
    <source>
        <dbReference type="ARBA" id="ARBA00022737"/>
    </source>
</evidence>
<accession>S7TFI1</accession>
<dbReference type="SUPFAM" id="SSF54631">
    <property type="entry name" value="CBS-domain pair"/>
    <property type="match status" value="1"/>
</dbReference>
<dbReference type="InterPro" id="IPR014710">
    <property type="entry name" value="RmlC-like_jellyroll"/>
</dbReference>
<feature type="domain" description="Cyclic nucleotide-binding" evidence="3">
    <location>
        <begin position="17"/>
        <end position="138"/>
    </location>
</feature>
<dbReference type="PROSITE" id="PS51371">
    <property type="entry name" value="CBS"/>
    <property type="match status" value="2"/>
</dbReference>
<dbReference type="InterPro" id="IPR000644">
    <property type="entry name" value="CBS_dom"/>
</dbReference>
<dbReference type="CDD" id="cd04587">
    <property type="entry name" value="CBS_pair_CAP-ED_NT_Pol-beta-like_DUF294_assoc"/>
    <property type="match status" value="1"/>
</dbReference>
<dbReference type="OrthoDB" id="9808528at2"/>
<keyword evidence="1" id="KW-0677">Repeat</keyword>
<proteinExistence type="predicted"/>
<evidence type="ECO:0000313" key="6">
    <source>
        <dbReference type="Proteomes" id="UP000014975"/>
    </source>
</evidence>
<dbReference type="PROSITE" id="PS50042">
    <property type="entry name" value="CNMP_BINDING_3"/>
    <property type="match status" value="1"/>
</dbReference>
<protein>
    <submittedName>
        <fullName evidence="5">Putative CBS domain and cyclic nucleotide-regulated nucleotidyltransferase</fullName>
    </submittedName>
</protein>
<dbReference type="InterPro" id="IPR018821">
    <property type="entry name" value="DUF294_put_nucleoTrafse_sb-bd"/>
</dbReference>
<dbReference type="InterPro" id="IPR018490">
    <property type="entry name" value="cNMP-bd_dom_sf"/>
</dbReference>
<dbReference type="PATRIC" id="fig|1121439.3.peg.597"/>
<dbReference type="InterPro" id="IPR000595">
    <property type="entry name" value="cNMP-bd_dom"/>
</dbReference>
<feature type="domain" description="CBS" evidence="4">
    <location>
        <begin position="236"/>
        <end position="295"/>
    </location>
</feature>
<gene>
    <name evidence="5" type="ORF">dsat_2207</name>
</gene>
<reference evidence="5 6" key="1">
    <citation type="journal article" date="2013" name="Genome Announc.">
        <title>Draft genome sequences for three mercury-methylating, sulfate-reducing bacteria.</title>
        <authorList>
            <person name="Brown S.D."/>
            <person name="Hurt R.A.Jr."/>
            <person name="Gilmour C.C."/>
            <person name="Elias D.A."/>
        </authorList>
    </citation>
    <scope>NUCLEOTIDE SEQUENCE [LARGE SCALE GENOMIC DNA]</scope>
    <source>
        <strain evidence="5 6">DSM 16529</strain>
    </source>
</reference>
<dbReference type="Pfam" id="PF03445">
    <property type="entry name" value="DUF294"/>
    <property type="match status" value="1"/>
</dbReference>
<dbReference type="Pfam" id="PF00027">
    <property type="entry name" value="cNMP_binding"/>
    <property type="match status" value="1"/>
</dbReference>
<organism evidence="5 6">
    <name type="scientific">Alkalidesulfovibrio alkalitolerans DSM 16529</name>
    <dbReference type="NCBI Taxonomy" id="1121439"/>
    <lineage>
        <taxon>Bacteria</taxon>
        <taxon>Pseudomonadati</taxon>
        <taxon>Thermodesulfobacteriota</taxon>
        <taxon>Desulfovibrionia</taxon>
        <taxon>Desulfovibrionales</taxon>
        <taxon>Desulfovibrionaceae</taxon>
        <taxon>Alkalidesulfovibrio</taxon>
    </lineage>
</organism>
<keyword evidence="6" id="KW-1185">Reference proteome</keyword>
<dbReference type="Gene3D" id="3.10.580.10">
    <property type="entry name" value="CBS-domain"/>
    <property type="match status" value="1"/>
</dbReference>
<evidence type="ECO:0000313" key="5">
    <source>
        <dbReference type="EMBL" id="EPR35506.1"/>
    </source>
</evidence>
<dbReference type="eggNOG" id="COG2905">
    <property type="taxonomic scope" value="Bacteria"/>
</dbReference>
<dbReference type="SMART" id="SM00116">
    <property type="entry name" value="CBS"/>
    <property type="match status" value="2"/>
</dbReference>
<dbReference type="CDD" id="cd05401">
    <property type="entry name" value="NT_GlnE_GlnD_like"/>
    <property type="match status" value="1"/>
</dbReference>
<dbReference type="Pfam" id="PF00571">
    <property type="entry name" value="CBS"/>
    <property type="match status" value="2"/>
</dbReference>
<name>S7TFI1_9BACT</name>
<dbReference type="SMART" id="SM00100">
    <property type="entry name" value="cNMP"/>
    <property type="match status" value="1"/>
</dbReference>
<dbReference type="EMBL" id="ATHI01000004">
    <property type="protein sequence ID" value="EPR35506.1"/>
    <property type="molecule type" value="Genomic_DNA"/>
</dbReference>
<feature type="domain" description="CBS" evidence="4">
    <location>
        <begin position="171"/>
        <end position="232"/>
    </location>
</feature>
<evidence type="ECO:0000259" key="4">
    <source>
        <dbReference type="PROSITE" id="PS51371"/>
    </source>
</evidence>
<evidence type="ECO:0000259" key="3">
    <source>
        <dbReference type="PROSITE" id="PS50042"/>
    </source>
</evidence>
<dbReference type="PANTHER" id="PTHR48108">
    <property type="entry name" value="CBS DOMAIN-CONTAINING PROTEIN CBSX2, CHLOROPLASTIC"/>
    <property type="match status" value="1"/>
</dbReference>
<sequence>MNADVNVVVEFLGKTLPFSELAPETLAKVAKVCAIDFFPAGTRLMTRGETVLKDVYVIQSGAVRLFLDDEEGGETLADFRGEGAVVGVLSAVRGGTANLSAATVEDTFVFRMPVAVFKGLIDSEPAMAQYFLKSFSETYVSKAFGELRRRRVPPRSESSLPLFATRVGDVVRRAPVTVDEGTDIRRAAEVMAEEGVGSLLVTDRAGEVTGIVTDKDLRYKVVAQGLNYNWPVAEIMSGPVRSVTAGENCFDALLTMMKHQIHHLGVTRDAHIAGVITSHDLMVLQGRSPFGLFSEIERERTFEGLYQLSGKVPLVVRPLIEEGAKAGSVGRMIAVLNEALLDRILTLLQEELGPPPAPFCWLLLGSEGRREQTFRTDQDNALAFRLPEKPGEAAKAREYFINFGRAAITHLVRCGFPPCPAEMMASNQRWNMPDEDWLNFFRDIIRRPEPERVLHATIFFDMRPGFGFFELGSRIKEEVCREAAKNEVFLGFLARDCLRAKPPLSFFKNFVVEKSGEHKNRLDLKARGIMPFVDVARLLALRLGLVECNTLARLALARDAGLLSGELHAEAAEAFEFVSQIRLVHQLRLMEQGLAPDNHLDLDNLTELEKRTLKEAFGVIGELQSFVRQEFHIQG</sequence>
<comment type="caution">
    <text evidence="5">The sequence shown here is derived from an EMBL/GenBank/DDBJ whole genome shotgun (WGS) entry which is preliminary data.</text>
</comment>
<dbReference type="InterPro" id="IPR051462">
    <property type="entry name" value="CBS_domain-containing"/>
</dbReference>
<dbReference type="InterPro" id="IPR005105">
    <property type="entry name" value="GlnD_Uridyltrans_N"/>
</dbReference>
<dbReference type="CDD" id="cd00038">
    <property type="entry name" value="CAP_ED"/>
    <property type="match status" value="1"/>
</dbReference>
<dbReference type="PANTHER" id="PTHR48108:SF34">
    <property type="entry name" value="CBS DOMAIN-CONTAINING PROTEIN YHCV"/>
    <property type="match status" value="1"/>
</dbReference>
<dbReference type="RefSeq" id="WP_020886093.1">
    <property type="nucleotide sequence ID" value="NZ_ATHI01000004.1"/>
</dbReference>
<dbReference type="Pfam" id="PF10335">
    <property type="entry name" value="DUF294_C"/>
    <property type="match status" value="1"/>
</dbReference>
<keyword evidence="2" id="KW-0129">CBS domain</keyword>
<dbReference type="SUPFAM" id="SSF51206">
    <property type="entry name" value="cAMP-binding domain-like"/>
    <property type="match status" value="1"/>
</dbReference>
<evidence type="ECO:0000256" key="2">
    <source>
        <dbReference type="PROSITE-ProRule" id="PRU00703"/>
    </source>
</evidence>